<dbReference type="EMBL" id="MU032346">
    <property type="protein sequence ID" value="KAF3767800.1"/>
    <property type="molecule type" value="Genomic_DNA"/>
</dbReference>
<evidence type="ECO:0000313" key="2">
    <source>
        <dbReference type="Proteomes" id="UP000803844"/>
    </source>
</evidence>
<dbReference type="AlphaFoldDB" id="A0A9P4Y7B2"/>
<dbReference type="RefSeq" id="XP_040778761.1">
    <property type="nucleotide sequence ID" value="XM_040920366.1"/>
</dbReference>
<reference evidence="1" key="1">
    <citation type="journal article" date="2020" name="Phytopathology">
        <title>Genome sequence of the chestnut blight fungus Cryphonectria parasitica EP155: A fundamental resource for an archetypical invasive plant pathogen.</title>
        <authorList>
            <person name="Crouch J.A."/>
            <person name="Dawe A."/>
            <person name="Aerts A."/>
            <person name="Barry K."/>
            <person name="Churchill A.C.L."/>
            <person name="Grimwood J."/>
            <person name="Hillman B."/>
            <person name="Milgroom M.G."/>
            <person name="Pangilinan J."/>
            <person name="Smith M."/>
            <person name="Salamov A."/>
            <person name="Schmutz J."/>
            <person name="Yadav J."/>
            <person name="Grigoriev I.V."/>
            <person name="Nuss D."/>
        </authorList>
    </citation>
    <scope>NUCLEOTIDE SEQUENCE</scope>
    <source>
        <strain evidence="1">EP155</strain>
    </source>
</reference>
<comment type="caution">
    <text evidence="1">The sequence shown here is derived from an EMBL/GenBank/DDBJ whole genome shotgun (WGS) entry which is preliminary data.</text>
</comment>
<organism evidence="1 2">
    <name type="scientific">Cryphonectria parasitica (strain ATCC 38755 / EP155)</name>
    <dbReference type="NCBI Taxonomy" id="660469"/>
    <lineage>
        <taxon>Eukaryota</taxon>
        <taxon>Fungi</taxon>
        <taxon>Dikarya</taxon>
        <taxon>Ascomycota</taxon>
        <taxon>Pezizomycotina</taxon>
        <taxon>Sordariomycetes</taxon>
        <taxon>Sordariomycetidae</taxon>
        <taxon>Diaporthales</taxon>
        <taxon>Cryphonectriaceae</taxon>
        <taxon>Cryphonectria-Endothia species complex</taxon>
        <taxon>Cryphonectria</taxon>
    </lineage>
</organism>
<evidence type="ECO:0000313" key="1">
    <source>
        <dbReference type="EMBL" id="KAF3767800.1"/>
    </source>
</evidence>
<gene>
    <name evidence="1" type="ORF">M406DRAFT_328855</name>
</gene>
<name>A0A9P4Y7B2_CRYP1</name>
<accession>A0A9P4Y7B2</accession>
<keyword evidence="2" id="KW-1185">Reference proteome</keyword>
<sequence>MADKFPHHTAAEQHSLSHTQFKNLEHKYDSLNYLGIMTSVGCREMPLGGTRLSSFGSLEPFDPSESASVEKFRMRGEDVLNLRWQLDPGYVWSITSGDLAIAKSMGLEAGKD</sequence>
<dbReference type="Proteomes" id="UP000803844">
    <property type="component" value="Unassembled WGS sequence"/>
</dbReference>
<protein>
    <submittedName>
        <fullName evidence="1">Uncharacterized protein</fullName>
    </submittedName>
</protein>
<dbReference type="GeneID" id="63837495"/>
<proteinExistence type="predicted"/>